<comment type="caution">
    <text evidence="2">The sequence shown here is derived from an EMBL/GenBank/DDBJ whole genome shotgun (WGS) entry which is preliminary data.</text>
</comment>
<reference evidence="2 3" key="1">
    <citation type="journal article" date="2023" name="Arcadia Sci">
        <title>De novo assembly of a long-read Amblyomma americanum tick genome.</title>
        <authorList>
            <person name="Chou S."/>
            <person name="Poskanzer K.E."/>
            <person name="Rollins M."/>
            <person name="Thuy-Boun P.S."/>
        </authorList>
    </citation>
    <scope>NUCLEOTIDE SEQUENCE [LARGE SCALE GENOMIC DNA]</scope>
    <source>
        <strain evidence="2">F_SG_1</strain>
        <tissue evidence="2">Salivary glands</tissue>
    </source>
</reference>
<gene>
    <name evidence="2" type="ORF">V5799_002694</name>
</gene>
<keyword evidence="3" id="KW-1185">Reference proteome</keyword>
<feature type="non-terminal residue" evidence="2">
    <location>
        <position position="179"/>
    </location>
</feature>
<accession>A0AAQ4DB34</accession>
<dbReference type="EMBL" id="JARKHS020032749">
    <property type="protein sequence ID" value="KAK8759674.1"/>
    <property type="molecule type" value="Genomic_DNA"/>
</dbReference>
<protein>
    <submittedName>
        <fullName evidence="2">Uncharacterized protein</fullName>
    </submittedName>
</protein>
<organism evidence="2 3">
    <name type="scientific">Amblyomma americanum</name>
    <name type="common">Lone star tick</name>
    <dbReference type="NCBI Taxonomy" id="6943"/>
    <lineage>
        <taxon>Eukaryota</taxon>
        <taxon>Metazoa</taxon>
        <taxon>Ecdysozoa</taxon>
        <taxon>Arthropoda</taxon>
        <taxon>Chelicerata</taxon>
        <taxon>Arachnida</taxon>
        <taxon>Acari</taxon>
        <taxon>Parasitiformes</taxon>
        <taxon>Ixodida</taxon>
        <taxon>Ixodoidea</taxon>
        <taxon>Ixodidae</taxon>
        <taxon>Amblyomminae</taxon>
        <taxon>Amblyomma</taxon>
    </lineage>
</organism>
<proteinExistence type="predicted"/>
<sequence length="179" mass="19394">MTQGGSKSAQKPRPPTAGSLNYAQDDSALLSPESAPQVPRERTDAKTDAASSSADQERQLGEHEKLERDKAETRELLDEGRHQGVHEEAQGQLDGVTDNKCMISPDESNVMQPNYRPEIEVATRHSGAASQQRLCKEDNASYGNLKSPSSSIGNRAEMPALGKSLTPQRLLGHYSPRGS</sequence>
<evidence type="ECO:0000313" key="2">
    <source>
        <dbReference type="EMBL" id="KAK8759674.1"/>
    </source>
</evidence>
<dbReference type="AlphaFoldDB" id="A0AAQ4DB34"/>
<feature type="compositionally biased region" description="Polar residues" evidence="1">
    <location>
        <begin position="141"/>
        <end position="153"/>
    </location>
</feature>
<name>A0AAQ4DB34_AMBAM</name>
<feature type="compositionally biased region" description="Basic and acidic residues" evidence="1">
    <location>
        <begin position="55"/>
        <end position="89"/>
    </location>
</feature>
<evidence type="ECO:0000313" key="3">
    <source>
        <dbReference type="Proteomes" id="UP001321473"/>
    </source>
</evidence>
<feature type="region of interest" description="Disordered" evidence="1">
    <location>
        <begin position="1"/>
        <end position="179"/>
    </location>
</feature>
<dbReference type="Proteomes" id="UP001321473">
    <property type="component" value="Unassembled WGS sequence"/>
</dbReference>
<evidence type="ECO:0000256" key="1">
    <source>
        <dbReference type="SAM" id="MobiDB-lite"/>
    </source>
</evidence>